<dbReference type="AlphaFoldDB" id="A0A1F6UVA8"/>
<dbReference type="InterPro" id="IPR050300">
    <property type="entry name" value="GDXG_lipolytic_enzyme"/>
</dbReference>
<gene>
    <name evidence="4" type="ORF">A2W18_05025</name>
</gene>
<dbReference type="FunFam" id="3.40.50.1820:FF:000089">
    <property type="entry name" value="Alpha/beta hydrolase"/>
    <property type="match status" value="1"/>
</dbReference>
<evidence type="ECO:0000259" key="3">
    <source>
        <dbReference type="Pfam" id="PF07859"/>
    </source>
</evidence>
<dbReference type="PROSITE" id="PS01173">
    <property type="entry name" value="LIPASE_GDXG_HIS"/>
    <property type="match status" value="1"/>
</dbReference>
<dbReference type="SUPFAM" id="SSF53474">
    <property type="entry name" value="alpha/beta-Hydrolases"/>
    <property type="match status" value="1"/>
</dbReference>
<organism evidence="4 5">
    <name type="scientific">Candidatus Muproteobacteria bacterium RBG_16_60_9</name>
    <dbReference type="NCBI Taxonomy" id="1817755"/>
    <lineage>
        <taxon>Bacteria</taxon>
        <taxon>Pseudomonadati</taxon>
        <taxon>Pseudomonadota</taxon>
        <taxon>Candidatus Muproteobacteria</taxon>
    </lineage>
</organism>
<dbReference type="PANTHER" id="PTHR48081:SF8">
    <property type="entry name" value="ALPHA_BETA HYDROLASE FOLD-3 DOMAIN-CONTAINING PROTEIN-RELATED"/>
    <property type="match status" value="1"/>
</dbReference>
<dbReference type="ESTHER" id="9prot-a0a1f6uva8">
    <property type="family name" value="Hormone-sensitive_lipase_like"/>
</dbReference>
<dbReference type="Gene3D" id="3.40.50.1820">
    <property type="entry name" value="alpha/beta hydrolase"/>
    <property type="match status" value="1"/>
</dbReference>
<comment type="similarity">
    <text evidence="1">Belongs to the 'GDXG' lipolytic enzyme family.</text>
</comment>
<dbReference type="InterPro" id="IPR013094">
    <property type="entry name" value="AB_hydrolase_3"/>
</dbReference>
<dbReference type="PANTHER" id="PTHR48081">
    <property type="entry name" value="AB HYDROLASE SUPERFAMILY PROTEIN C4A8.06C"/>
    <property type="match status" value="1"/>
</dbReference>
<proteinExistence type="inferred from homology"/>
<feature type="domain" description="Alpha/beta hydrolase fold-3" evidence="3">
    <location>
        <begin position="81"/>
        <end position="287"/>
    </location>
</feature>
<dbReference type="InterPro" id="IPR029058">
    <property type="entry name" value="AB_hydrolase_fold"/>
</dbReference>
<dbReference type="EMBL" id="MFSP01000203">
    <property type="protein sequence ID" value="OGI61282.1"/>
    <property type="molecule type" value="Genomic_DNA"/>
</dbReference>
<accession>A0A1F6UVA8</accession>
<dbReference type="InterPro" id="IPR002168">
    <property type="entry name" value="Lipase_GDXG_HIS_AS"/>
</dbReference>
<protein>
    <submittedName>
        <fullName evidence="4">Acetyl hydrolase</fullName>
    </submittedName>
</protein>
<dbReference type="Pfam" id="PF07859">
    <property type="entry name" value="Abhydrolase_3"/>
    <property type="match status" value="1"/>
</dbReference>
<dbReference type="GO" id="GO:0016787">
    <property type="term" value="F:hydrolase activity"/>
    <property type="evidence" value="ECO:0007669"/>
    <property type="project" value="UniProtKB-KW"/>
</dbReference>
<name>A0A1F6UVA8_9PROT</name>
<reference evidence="4 5" key="1">
    <citation type="journal article" date="2016" name="Nat. Commun.">
        <title>Thousands of microbial genomes shed light on interconnected biogeochemical processes in an aquifer system.</title>
        <authorList>
            <person name="Anantharaman K."/>
            <person name="Brown C.T."/>
            <person name="Hug L.A."/>
            <person name="Sharon I."/>
            <person name="Castelle C.J."/>
            <person name="Probst A.J."/>
            <person name="Thomas B.C."/>
            <person name="Singh A."/>
            <person name="Wilkins M.J."/>
            <person name="Karaoz U."/>
            <person name="Brodie E.L."/>
            <person name="Williams K.H."/>
            <person name="Hubbard S.S."/>
            <person name="Banfield J.F."/>
        </authorList>
    </citation>
    <scope>NUCLEOTIDE SEQUENCE [LARGE SCALE GENOMIC DNA]</scope>
</reference>
<evidence type="ECO:0000313" key="4">
    <source>
        <dbReference type="EMBL" id="OGI61282.1"/>
    </source>
</evidence>
<keyword evidence="2 4" id="KW-0378">Hydrolase</keyword>
<comment type="caution">
    <text evidence="4">The sequence shown here is derived from an EMBL/GenBank/DDBJ whole genome shotgun (WGS) entry which is preliminary data.</text>
</comment>
<sequence>MLDPQVQALLDRIAAAGRPSLHTLTPEQARAEYMRSRRVLNPDPPEVATLVDRAIPGLGGPLPVRIYRAFGTEPTEQLPALVYFHGGGFTIGNLDTHDVVCRGLANSARCAVMSVDYRLAPEHKFPAAVDDAVAATRWVAAQADELAIDAEHLAIGGDSAGGNLATVAALIARDSGGPKIAFQLLIYPPTHPPHDTPSATKFGKGYMQTRDVILYFRRNYIRTPADFADWRVAPLLAPDLSRLPPTLILAAGYDVLVDEGKTYADRLAAAGVDVTYKCYDGMIHGFITMGRIIDAANQAVAECGQALSRAFEK</sequence>
<evidence type="ECO:0000313" key="5">
    <source>
        <dbReference type="Proteomes" id="UP000179076"/>
    </source>
</evidence>
<evidence type="ECO:0000256" key="2">
    <source>
        <dbReference type="ARBA" id="ARBA00022801"/>
    </source>
</evidence>
<evidence type="ECO:0000256" key="1">
    <source>
        <dbReference type="ARBA" id="ARBA00010515"/>
    </source>
</evidence>
<dbReference type="Proteomes" id="UP000179076">
    <property type="component" value="Unassembled WGS sequence"/>
</dbReference>